<sequence length="82" mass="8556">MQRATLGCKVDGGQHKMGNNTHADAEVIAATLAGLPDSVGGIRMATRVAELALAGLTPDWMPVSCHAVCRWIRGKISVAFGP</sequence>
<protein>
    <submittedName>
        <fullName evidence="1">Uncharacterized protein</fullName>
    </submittedName>
</protein>
<dbReference type="AlphaFoldDB" id="A0A327XQ95"/>
<evidence type="ECO:0000313" key="1">
    <source>
        <dbReference type="EMBL" id="RAK11258.1"/>
    </source>
</evidence>
<dbReference type="EMBL" id="QLMG01000051">
    <property type="protein sequence ID" value="RAK11258.1"/>
    <property type="molecule type" value="Genomic_DNA"/>
</dbReference>
<accession>A0A327XQ95</accession>
<organism evidence="1 2">
    <name type="scientific">Salipiger aestuarii</name>
    <dbReference type="NCBI Taxonomy" id="568098"/>
    <lineage>
        <taxon>Bacteria</taxon>
        <taxon>Pseudomonadati</taxon>
        <taxon>Pseudomonadota</taxon>
        <taxon>Alphaproteobacteria</taxon>
        <taxon>Rhodobacterales</taxon>
        <taxon>Roseobacteraceae</taxon>
        <taxon>Salipiger</taxon>
    </lineage>
</organism>
<reference evidence="1 2" key="1">
    <citation type="submission" date="2018-06" db="EMBL/GenBank/DDBJ databases">
        <title>Genomic Encyclopedia of Archaeal and Bacterial Type Strains, Phase II (KMG-II): from individual species to whole genera.</title>
        <authorList>
            <person name="Goeker M."/>
        </authorList>
    </citation>
    <scope>NUCLEOTIDE SEQUENCE [LARGE SCALE GENOMIC DNA]</scope>
    <source>
        <strain evidence="1 2">DSM 22011</strain>
    </source>
</reference>
<proteinExistence type="predicted"/>
<evidence type="ECO:0000313" key="2">
    <source>
        <dbReference type="Proteomes" id="UP000249165"/>
    </source>
</evidence>
<dbReference type="Proteomes" id="UP000249165">
    <property type="component" value="Unassembled WGS sequence"/>
</dbReference>
<gene>
    <name evidence="1" type="ORF">ATI53_105116</name>
</gene>
<keyword evidence="2" id="KW-1185">Reference proteome</keyword>
<name>A0A327XQ95_9RHOB</name>
<comment type="caution">
    <text evidence="1">The sequence shown here is derived from an EMBL/GenBank/DDBJ whole genome shotgun (WGS) entry which is preliminary data.</text>
</comment>